<dbReference type="EMBL" id="FNHZ01000001">
    <property type="protein sequence ID" value="SDM47609.1"/>
    <property type="molecule type" value="Genomic_DNA"/>
</dbReference>
<dbReference type="OrthoDB" id="1819100at2"/>
<keyword evidence="3" id="KW-1185">Reference proteome</keyword>
<feature type="transmembrane region" description="Helical" evidence="1">
    <location>
        <begin position="188"/>
        <end position="206"/>
    </location>
</feature>
<feature type="transmembrane region" description="Helical" evidence="1">
    <location>
        <begin position="138"/>
        <end position="159"/>
    </location>
</feature>
<accession>A0A1G9TIJ1</accession>
<evidence type="ECO:0000313" key="2">
    <source>
        <dbReference type="EMBL" id="SDM47609.1"/>
    </source>
</evidence>
<keyword evidence="1" id="KW-0812">Transmembrane</keyword>
<dbReference type="RefSeq" id="WP_074520662.1">
    <property type="nucleotide sequence ID" value="NZ_FNHZ01000001.1"/>
</dbReference>
<name>A0A1G9TIJ1_9FIRM</name>
<dbReference type="Proteomes" id="UP000187651">
    <property type="component" value="Unassembled WGS sequence"/>
</dbReference>
<feature type="transmembrane region" description="Helical" evidence="1">
    <location>
        <begin position="86"/>
        <end position="117"/>
    </location>
</feature>
<keyword evidence="1" id="KW-1133">Transmembrane helix</keyword>
<reference evidence="3" key="1">
    <citation type="submission" date="2016-10" db="EMBL/GenBank/DDBJ databases">
        <authorList>
            <person name="Varghese N."/>
            <person name="Submissions S."/>
        </authorList>
    </citation>
    <scope>NUCLEOTIDE SEQUENCE [LARGE SCALE GENOMIC DNA]</scope>
    <source>
        <strain evidence="3">M83</strain>
    </source>
</reference>
<feature type="transmembrane region" description="Helical" evidence="1">
    <location>
        <begin position="58"/>
        <end position="80"/>
    </location>
</feature>
<keyword evidence="1" id="KW-0472">Membrane</keyword>
<dbReference type="InterPro" id="IPR046475">
    <property type="entry name" value="DUF6796"/>
</dbReference>
<proteinExistence type="predicted"/>
<dbReference type="AlphaFoldDB" id="A0A1G9TIJ1"/>
<dbReference type="Pfam" id="PF20599">
    <property type="entry name" value="DUF6796"/>
    <property type="match status" value="1"/>
</dbReference>
<organism evidence="2 3">
    <name type="scientific">Lachnospira pectinoschiza</name>
    <dbReference type="NCBI Taxonomy" id="28052"/>
    <lineage>
        <taxon>Bacteria</taxon>
        <taxon>Bacillati</taxon>
        <taxon>Bacillota</taxon>
        <taxon>Clostridia</taxon>
        <taxon>Lachnospirales</taxon>
        <taxon>Lachnospiraceae</taxon>
        <taxon>Lachnospira</taxon>
    </lineage>
</organism>
<protein>
    <submittedName>
        <fullName evidence="2">Uncharacterized protein</fullName>
    </submittedName>
</protein>
<evidence type="ECO:0000256" key="1">
    <source>
        <dbReference type="SAM" id="Phobius"/>
    </source>
</evidence>
<evidence type="ECO:0000313" key="3">
    <source>
        <dbReference type="Proteomes" id="UP000187651"/>
    </source>
</evidence>
<gene>
    <name evidence="2" type="ORF">SAMN05216544_0371</name>
</gene>
<sequence>MEHTWLLIVAMVGHILNWYCDRLLFCTSSGTFKISDLKDNEKMAAVFKTMPENAPIRSIGLGTLSMCLQLFGYLSLGIWMEQYSSLWANLMIVGAAIIYTFGLAYHVVGGSAEWIYIKSGHTEQGRKLTEEFFGKNSVTMIGCFTGILLFSVTFFIPVVAGMTPLPAWACVFNLLPIYLVLAPFHIPGGGNIAGAVMYLGLFVLFGRW</sequence>